<reference evidence="2 3" key="1">
    <citation type="journal article" date="2019" name="Int. J. Syst. Evol. Microbiol.">
        <title>The Global Catalogue of Microorganisms (GCM) 10K type strain sequencing project: providing services to taxonomists for standard genome sequencing and annotation.</title>
        <authorList>
            <consortium name="The Broad Institute Genomics Platform"/>
            <consortium name="The Broad Institute Genome Sequencing Center for Infectious Disease"/>
            <person name="Wu L."/>
            <person name="Ma J."/>
        </authorList>
    </citation>
    <scope>NUCLEOTIDE SEQUENCE [LARGE SCALE GENOMIC DNA]</scope>
    <source>
        <strain evidence="2 3">CGMCC 1.10593</strain>
    </source>
</reference>
<dbReference type="PANTHER" id="PTHR38733">
    <property type="entry name" value="PROTEIN MCRC"/>
    <property type="match status" value="1"/>
</dbReference>
<evidence type="ECO:0000256" key="1">
    <source>
        <dbReference type="SAM" id="MobiDB-lite"/>
    </source>
</evidence>
<feature type="region of interest" description="Disordered" evidence="1">
    <location>
        <begin position="1"/>
        <end position="29"/>
    </location>
</feature>
<dbReference type="Pfam" id="PF10117">
    <property type="entry name" value="McrBC"/>
    <property type="match status" value="1"/>
</dbReference>
<evidence type="ECO:0000313" key="3">
    <source>
        <dbReference type="Proteomes" id="UP001597052"/>
    </source>
</evidence>
<proteinExistence type="predicted"/>
<organism evidence="2 3">
    <name type="scientific">Halohasta litorea</name>
    <dbReference type="NCBI Taxonomy" id="869891"/>
    <lineage>
        <taxon>Archaea</taxon>
        <taxon>Methanobacteriati</taxon>
        <taxon>Methanobacteriota</taxon>
        <taxon>Stenosarchaea group</taxon>
        <taxon>Halobacteria</taxon>
        <taxon>Halobacteriales</taxon>
        <taxon>Haloferacaceae</taxon>
        <taxon>Halohasta</taxon>
    </lineage>
</organism>
<keyword evidence="3" id="KW-1185">Reference proteome</keyword>
<dbReference type="RefSeq" id="WP_256395799.1">
    <property type="nucleotide sequence ID" value="NZ_JANHDJ010000002.1"/>
</dbReference>
<dbReference type="Proteomes" id="UP001597052">
    <property type="component" value="Unassembled WGS sequence"/>
</dbReference>
<gene>
    <name evidence="2" type="ORF">ACFSBW_08030</name>
</gene>
<dbReference type="InterPro" id="IPR019292">
    <property type="entry name" value="McrC"/>
</dbReference>
<protein>
    <submittedName>
        <fullName evidence="2">McrC family protein</fullName>
    </submittedName>
</protein>
<feature type="compositionally biased region" description="Polar residues" evidence="1">
    <location>
        <begin position="12"/>
        <end position="22"/>
    </location>
</feature>
<accession>A0ABD6D6G2</accession>
<evidence type="ECO:0000313" key="2">
    <source>
        <dbReference type="EMBL" id="MFD1641820.1"/>
    </source>
</evidence>
<dbReference type="PANTHER" id="PTHR38733:SF1">
    <property type="entry name" value="TYPE IV METHYL-DIRECTED RESTRICTION ENZYME ECOKMCRBC"/>
    <property type="match status" value="1"/>
</dbReference>
<dbReference type="AlphaFoldDB" id="A0ABD6D6G2"/>
<sequence>MERTDQIAVSGGSITATSETNPPSNPIELDEHKTTDAFPMSDEDVAFLQSLDADPKPITLEFTHSGNVRLSAAQHVGVVTTPSGLQIQVTPKETITNLLWALQFAFDIDAQTIDASTTLAPARTFIDALGALYASALEKVLHQGLHRDYVRRQETAQRVRGRINLTKQLQRSSPVPTDFEIEYDAHTADTVLNQGILTATRRLVALVEDTDIADRLDYQRNRLRQHVSETLVTATELDQVDLTRLNQHYETALSLARIVLSEEFFEDISPGHRQSFALFLNMNSVFEAMVERAFREASHRVDEGWHVEGQASIPNLIEGPHSVSMTPDVVISDSTGMYRLVGDAKWKTGSTSSGDVYQLTSYILALDVPGVIVYPEQTSWTDSRSVVDDSYSLRSVTLPTATSAATYADYRENLVDAAENALRTCCNL</sequence>
<dbReference type="EMBL" id="JBHUDM010000002">
    <property type="protein sequence ID" value="MFD1641820.1"/>
    <property type="molecule type" value="Genomic_DNA"/>
</dbReference>
<comment type="caution">
    <text evidence="2">The sequence shown here is derived from an EMBL/GenBank/DDBJ whole genome shotgun (WGS) entry which is preliminary data.</text>
</comment>
<name>A0ABD6D6G2_9EURY</name>